<dbReference type="Proteomes" id="UP000435112">
    <property type="component" value="Unassembled WGS sequence"/>
</dbReference>
<reference evidence="4 6" key="1">
    <citation type="submission" date="2018-09" db="EMBL/GenBank/DDBJ databases">
        <title>Genomic investigation of the strawberry pathogen Phytophthora fragariae indicates pathogenicity is determined by transcriptional variation in three key races.</title>
        <authorList>
            <person name="Adams T.M."/>
            <person name="Armitage A.D."/>
            <person name="Sobczyk M.K."/>
            <person name="Bates H.J."/>
            <person name="Dunwell J.M."/>
            <person name="Nellist C.F."/>
            <person name="Harrison R.J."/>
        </authorList>
    </citation>
    <scope>NUCLEOTIDE SEQUENCE [LARGE SCALE GENOMIC DNA]</scope>
    <source>
        <strain evidence="1 4">SCRP249</strain>
        <strain evidence="2 6">SCRP324</strain>
        <strain evidence="3 5">SCRP333</strain>
    </source>
</reference>
<evidence type="ECO:0000313" key="4">
    <source>
        <dbReference type="Proteomes" id="UP000429607"/>
    </source>
</evidence>
<dbReference type="EMBL" id="QXFT01006845">
    <property type="protein sequence ID" value="KAE9267838.1"/>
    <property type="molecule type" value="Genomic_DNA"/>
</dbReference>
<dbReference type="Proteomes" id="UP000434957">
    <property type="component" value="Unassembled WGS sequence"/>
</dbReference>
<keyword evidence="5" id="KW-1185">Reference proteome</keyword>
<comment type="caution">
    <text evidence="1">The sequence shown here is derived from an EMBL/GenBank/DDBJ whole genome shotgun (WGS) entry which is preliminary data.</text>
</comment>
<sequence length="58" mass="5962">MQPSSVLLAATSTVTLSASDFSSENNMTHTAVPDKEINSQTPTSGGCIVPFISFGQAS</sequence>
<dbReference type="EMBL" id="QXFV01002878">
    <property type="protein sequence ID" value="KAE8982298.1"/>
    <property type="molecule type" value="Genomic_DNA"/>
</dbReference>
<protein>
    <submittedName>
        <fullName evidence="1">Uncharacterized protein</fullName>
    </submittedName>
</protein>
<evidence type="ECO:0000313" key="5">
    <source>
        <dbReference type="Proteomes" id="UP000434957"/>
    </source>
</evidence>
<dbReference type="Proteomes" id="UP000429607">
    <property type="component" value="Unassembled WGS sequence"/>
</dbReference>
<organism evidence="1 4">
    <name type="scientific">Phytophthora rubi</name>
    <dbReference type="NCBI Taxonomy" id="129364"/>
    <lineage>
        <taxon>Eukaryota</taxon>
        <taxon>Sar</taxon>
        <taxon>Stramenopiles</taxon>
        <taxon>Oomycota</taxon>
        <taxon>Peronosporomycetes</taxon>
        <taxon>Peronosporales</taxon>
        <taxon>Peronosporaceae</taxon>
        <taxon>Phytophthora</taxon>
    </lineage>
</organism>
<evidence type="ECO:0000313" key="1">
    <source>
        <dbReference type="EMBL" id="KAE8982298.1"/>
    </source>
</evidence>
<evidence type="ECO:0000313" key="3">
    <source>
        <dbReference type="EMBL" id="KAE9267838.1"/>
    </source>
</evidence>
<evidence type="ECO:0000313" key="2">
    <source>
        <dbReference type="EMBL" id="KAE8991487.1"/>
    </source>
</evidence>
<proteinExistence type="predicted"/>
<name>A0A6A3INM9_9STRA</name>
<evidence type="ECO:0000313" key="6">
    <source>
        <dbReference type="Proteomes" id="UP000435112"/>
    </source>
</evidence>
<dbReference type="AlphaFoldDB" id="A0A6A3INM9"/>
<accession>A0A6A3INM9</accession>
<dbReference type="EMBL" id="QXFU01002033">
    <property type="protein sequence ID" value="KAE8991487.1"/>
    <property type="molecule type" value="Genomic_DNA"/>
</dbReference>
<gene>
    <name evidence="1" type="ORF">PR001_g23770</name>
    <name evidence="2" type="ORF">PR002_g20836</name>
    <name evidence="3" type="ORF">PR003_g31645</name>
</gene>